<evidence type="ECO:0000256" key="1">
    <source>
        <dbReference type="SAM" id="MobiDB-lite"/>
    </source>
</evidence>
<gene>
    <name evidence="2" type="ORF">ACFH04_13445</name>
</gene>
<dbReference type="Proteomes" id="UP001589887">
    <property type="component" value="Unassembled WGS sequence"/>
</dbReference>
<dbReference type="EMBL" id="JBHMQV010000009">
    <property type="protein sequence ID" value="MFC0844704.1"/>
    <property type="molecule type" value="Genomic_DNA"/>
</dbReference>
<comment type="caution">
    <text evidence="2">The sequence shown here is derived from an EMBL/GenBank/DDBJ whole genome shotgun (WGS) entry which is preliminary data.</text>
</comment>
<evidence type="ECO:0000313" key="2">
    <source>
        <dbReference type="EMBL" id="MFC0844704.1"/>
    </source>
</evidence>
<dbReference type="RefSeq" id="WP_394319127.1">
    <property type="nucleotide sequence ID" value="NZ_JBHMQV010000009.1"/>
</dbReference>
<organism evidence="2 3">
    <name type="scientific">Streptomyces noboritoensis</name>
    <dbReference type="NCBI Taxonomy" id="67337"/>
    <lineage>
        <taxon>Bacteria</taxon>
        <taxon>Bacillati</taxon>
        <taxon>Actinomycetota</taxon>
        <taxon>Actinomycetes</taxon>
        <taxon>Kitasatosporales</taxon>
        <taxon>Streptomycetaceae</taxon>
        <taxon>Streptomyces</taxon>
    </lineage>
</organism>
<protein>
    <submittedName>
        <fullName evidence="2">Uncharacterized protein</fullName>
    </submittedName>
</protein>
<accession>A0ABV6TFY3</accession>
<keyword evidence="3" id="KW-1185">Reference proteome</keyword>
<proteinExistence type="predicted"/>
<feature type="region of interest" description="Disordered" evidence="1">
    <location>
        <begin position="121"/>
        <end position="146"/>
    </location>
</feature>
<evidence type="ECO:0000313" key="3">
    <source>
        <dbReference type="Proteomes" id="UP001589887"/>
    </source>
</evidence>
<reference evidence="2 3" key="1">
    <citation type="submission" date="2024-09" db="EMBL/GenBank/DDBJ databases">
        <authorList>
            <person name="Sun Q."/>
            <person name="Mori K."/>
        </authorList>
    </citation>
    <scope>NUCLEOTIDE SEQUENCE [LARGE SCALE GENOMIC DNA]</scope>
    <source>
        <strain evidence="2 3">JCM 4557</strain>
    </source>
</reference>
<name>A0ABV6TFY3_9ACTN</name>
<sequence length="146" mass="15440">MTTDGQPLPGVLLSTELIHALLGGALPPCSTDTGEAAAVAAMIRDAARELDSVQEQLQARAGYVIDQLRRITEGRDRTRRGSTDGVLQLAGVQVDMLAARRGDAVRHLSTLCTAYQALRHPSAVPAEPSRPAVAPGSSPARPARRR</sequence>
<feature type="compositionally biased region" description="Low complexity" evidence="1">
    <location>
        <begin position="129"/>
        <end position="146"/>
    </location>
</feature>